<dbReference type="GO" id="GO:0006508">
    <property type="term" value="P:proteolysis"/>
    <property type="evidence" value="ECO:0007669"/>
    <property type="project" value="InterPro"/>
</dbReference>
<evidence type="ECO:0000256" key="3">
    <source>
        <dbReference type="SAM" id="MobiDB-lite"/>
    </source>
</evidence>
<dbReference type="PROSITE" id="PS00135">
    <property type="entry name" value="TRYPSIN_SER"/>
    <property type="match status" value="1"/>
</dbReference>
<feature type="transmembrane region" description="Helical" evidence="4">
    <location>
        <begin position="5"/>
        <end position="25"/>
    </location>
</feature>
<gene>
    <name evidence="6" type="ORF">CyHV2_ORF94</name>
</gene>
<evidence type="ECO:0000313" key="6">
    <source>
        <dbReference type="EMBL" id="AFJ20523.1"/>
    </source>
</evidence>
<dbReference type="EMBL" id="MN593216">
    <property type="protein sequence ID" value="QIV66910.1"/>
    <property type="molecule type" value="Genomic_DNA"/>
</dbReference>
<dbReference type="Proteomes" id="UP000101183">
    <property type="component" value="Segment"/>
</dbReference>
<name>K7PC06_CYHV2</name>
<proteinExistence type="predicted"/>
<dbReference type="InterPro" id="IPR009003">
    <property type="entry name" value="Peptidase_S1_PA"/>
</dbReference>
<dbReference type="PROSITE" id="PS50240">
    <property type="entry name" value="TRYPSIN_DOM"/>
    <property type="match status" value="1"/>
</dbReference>
<reference evidence="6 8" key="1">
    <citation type="journal article" date="2013" name="J. Virol.">
        <title>Comparative genomics of carp herpesviruses.</title>
        <authorList>
            <person name="Davison A.J."/>
            <person name="Kurobe T."/>
            <person name="Gatherer D."/>
            <person name="Cunningham C."/>
            <person name="Korf I."/>
            <person name="Fukuda H."/>
            <person name="Hedrick R.P."/>
            <person name="Waltzek T.B."/>
        </authorList>
    </citation>
    <scope>NUCLEOTIDE SEQUENCE [LARGE SCALE GENOMIC DNA]</scope>
    <source>
        <strain evidence="6">ST-J1</strain>
    </source>
</reference>
<dbReference type="OrthoDB" id="8139at10239"/>
<dbReference type="InterPro" id="IPR001254">
    <property type="entry name" value="Trypsin_dom"/>
</dbReference>
<dbReference type="PROSITE" id="PS00134">
    <property type="entry name" value="TRYPSIN_HIS"/>
    <property type="match status" value="1"/>
</dbReference>
<dbReference type="SUPFAM" id="SSF50494">
    <property type="entry name" value="Trypsin-like serine proteases"/>
    <property type="match status" value="1"/>
</dbReference>
<keyword evidence="4" id="KW-1133">Transmembrane helix</keyword>
<organism evidence="6 8">
    <name type="scientific">Cyprinid herpesvirus 2</name>
    <name type="common">CyHV-2</name>
    <dbReference type="NCBI Taxonomy" id="317878"/>
    <lineage>
        <taxon>Viruses</taxon>
        <taxon>Duplodnaviria</taxon>
        <taxon>Heunggongvirae</taxon>
        <taxon>Peploviricota</taxon>
        <taxon>Herviviricetes</taxon>
        <taxon>Herpesvirales</taxon>
        <taxon>Alloherpesviridae</taxon>
        <taxon>Cyvirus</taxon>
        <taxon>Cyvirus cyprinidallo2</taxon>
    </lineage>
</organism>
<evidence type="ECO:0000259" key="5">
    <source>
        <dbReference type="PROSITE" id="PS50240"/>
    </source>
</evidence>
<dbReference type="PRINTS" id="PR00722">
    <property type="entry name" value="CHYMOTRYPSIN"/>
</dbReference>
<dbReference type="InterPro" id="IPR043504">
    <property type="entry name" value="Peptidase_S1_PA_chymotrypsin"/>
</dbReference>
<dbReference type="InterPro" id="IPR033116">
    <property type="entry name" value="TRYPSIN_SER"/>
</dbReference>
<dbReference type="InterPro" id="IPR001314">
    <property type="entry name" value="Peptidase_S1A"/>
</dbReference>
<dbReference type="CDD" id="cd00190">
    <property type="entry name" value="Tryp_SPc"/>
    <property type="match status" value="1"/>
</dbReference>
<keyword evidence="8" id="KW-1185">Reference proteome</keyword>
<feature type="compositionally biased region" description="Low complexity" evidence="3">
    <location>
        <begin position="53"/>
        <end position="82"/>
    </location>
</feature>
<keyword evidence="4" id="KW-0812">Transmembrane</keyword>
<feature type="domain" description="Peptidase S1" evidence="5">
    <location>
        <begin position="94"/>
        <end position="346"/>
    </location>
</feature>
<evidence type="ECO:0000313" key="7">
    <source>
        <dbReference type="EMBL" id="QIV66910.1"/>
    </source>
</evidence>
<evidence type="ECO:0000313" key="8">
    <source>
        <dbReference type="Proteomes" id="UP000101183"/>
    </source>
</evidence>
<feature type="region of interest" description="Disordered" evidence="3">
    <location>
        <begin position="53"/>
        <end position="84"/>
    </location>
</feature>
<dbReference type="GO" id="GO:0004252">
    <property type="term" value="F:serine-type endopeptidase activity"/>
    <property type="evidence" value="ECO:0007669"/>
    <property type="project" value="InterPro"/>
</dbReference>
<dbReference type="GeneID" id="14011331"/>
<keyword evidence="2" id="KW-1015">Disulfide bond</keyword>
<dbReference type="KEGG" id="vg:14011331"/>
<protein>
    <submittedName>
        <fullName evidence="6">Protein ORF94</fullName>
    </submittedName>
</protein>
<dbReference type="SMART" id="SM00020">
    <property type="entry name" value="Tryp_SPc"/>
    <property type="match status" value="1"/>
</dbReference>
<accession>K7PC06</accession>
<evidence type="ECO:0000256" key="4">
    <source>
        <dbReference type="SAM" id="Phobius"/>
    </source>
</evidence>
<reference evidence="7" key="2">
    <citation type="submission" date="2019-10" db="EMBL/GenBank/DDBJ databases">
        <title>The complete genome of Cyprinid herpesvirus 2, a new strain isolated from Allogynogenetic crucian carp.</title>
        <authorList>
            <person name="Jiang Y."/>
            <person name="Wang H."/>
            <person name="Lu L."/>
        </authorList>
    </citation>
    <scope>NUCLEOTIDE SEQUENCE</scope>
    <source>
        <strain evidence="7">YC-01</strain>
    </source>
</reference>
<keyword evidence="1" id="KW-0378">Hydrolase</keyword>
<sequence length="366" mass="40439">MILKLYCILFVSLTVYFVYSSLLLLDHDVMISIKPHRKEPKLSLPVIVSEPTTTTSAAAHSQPPPQQQTTTTTTSTTATEAEAVPRRSDGVDKIMGGMTAIAIPPYMGMITSNANVLCGGTLFNSTHVLTAAHCCINGMVRTFDKLEVTFGLYSVKRLFEQGVVRYRVKACHFYAPDFLQYVKKVLLESPVDQLFNYHGWDITLMELHEPVLYREPVKLFKPTEAHGRGECLVAGYGSRGYLDDRGGDYGIPLKTVHVPLVDKATCDGEFTVGSPPNTLCAGSLDHDACNGDSGGPLMCESPNDDFTPKQLGIVSYGKPCRLGKLGISVYTDIRPYLTDLYHNQPTYTVYDLNKFFLLNVDNDDDD</sequence>
<keyword evidence="4" id="KW-0472">Membrane</keyword>
<dbReference type="RefSeq" id="YP_007003913.1">
    <property type="nucleotide sequence ID" value="NC_019495.1"/>
</dbReference>
<dbReference type="Pfam" id="PF00089">
    <property type="entry name" value="Trypsin"/>
    <property type="match status" value="1"/>
</dbReference>
<dbReference type="EMBL" id="JQ815364">
    <property type="protein sequence ID" value="AFJ20523.1"/>
    <property type="molecule type" value="Genomic_DNA"/>
</dbReference>
<dbReference type="InterPro" id="IPR018114">
    <property type="entry name" value="TRYPSIN_HIS"/>
</dbReference>
<dbReference type="InterPro" id="IPR051487">
    <property type="entry name" value="Ser/Thr_Proteases_Immune/Dev"/>
</dbReference>
<dbReference type="Gene3D" id="2.40.10.10">
    <property type="entry name" value="Trypsin-like serine proteases"/>
    <property type="match status" value="2"/>
</dbReference>
<evidence type="ECO:0000256" key="2">
    <source>
        <dbReference type="ARBA" id="ARBA00023157"/>
    </source>
</evidence>
<dbReference type="PANTHER" id="PTHR24256">
    <property type="entry name" value="TRYPTASE-RELATED"/>
    <property type="match status" value="1"/>
</dbReference>
<evidence type="ECO:0000256" key="1">
    <source>
        <dbReference type="ARBA" id="ARBA00022801"/>
    </source>
</evidence>